<evidence type="ECO:0000259" key="12">
    <source>
        <dbReference type="PROSITE" id="PS50262"/>
    </source>
</evidence>
<proteinExistence type="inferred from homology"/>
<dbReference type="FunFam" id="1.20.1070.10:FF:000015">
    <property type="entry name" value="Olfactory receptor"/>
    <property type="match status" value="1"/>
</dbReference>
<reference evidence="14" key="1">
    <citation type="submission" date="2025-08" db="UniProtKB">
        <authorList>
            <consortium name="RefSeq"/>
        </authorList>
    </citation>
    <scope>IDENTIFICATION</scope>
</reference>
<name>A0A6P7X344_9AMPH</name>
<keyword evidence="9 10" id="KW-0807">Transducer</keyword>
<keyword evidence="2 11" id="KW-1003">Cell membrane</keyword>
<keyword evidence="6 10" id="KW-0297">G-protein coupled receptor</keyword>
<dbReference type="SUPFAM" id="SSF81321">
    <property type="entry name" value="Family A G protein-coupled receptor-like"/>
    <property type="match status" value="1"/>
</dbReference>
<evidence type="ECO:0000313" key="13">
    <source>
        <dbReference type="Proteomes" id="UP000515156"/>
    </source>
</evidence>
<dbReference type="InParanoid" id="A0A6P7X344"/>
<comment type="similarity">
    <text evidence="10">Belongs to the G-protein coupled receptor 1 family.</text>
</comment>
<dbReference type="PANTHER" id="PTHR26452">
    <property type="entry name" value="OLFACTORY RECEPTOR"/>
    <property type="match status" value="1"/>
</dbReference>
<evidence type="ECO:0000256" key="11">
    <source>
        <dbReference type="RuleBase" id="RU363047"/>
    </source>
</evidence>
<protein>
    <recommendedName>
        <fullName evidence="11">Olfactory receptor</fullName>
    </recommendedName>
</protein>
<evidence type="ECO:0000256" key="8">
    <source>
        <dbReference type="ARBA" id="ARBA00023170"/>
    </source>
</evidence>
<evidence type="ECO:0000256" key="9">
    <source>
        <dbReference type="ARBA" id="ARBA00023224"/>
    </source>
</evidence>
<dbReference type="GeneID" id="115461285"/>
<evidence type="ECO:0000256" key="3">
    <source>
        <dbReference type="ARBA" id="ARBA00022692"/>
    </source>
</evidence>
<dbReference type="Pfam" id="PF13853">
    <property type="entry name" value="7tm_4"/>
    <property type="match status" value="1"/>
</dbReference>
<feature type="transmembrane region" description="Helical" evidence="11">
    <location>
        <begin position="59"/>
        <end position="78"/>
    </location>
</feature>
<dbReference type="InterPro" id="IPR017452">
    <property type="entry name" value="GPCR_Rhodpsn_7TM"/>
</dbReference>
<evidence type="ECO:0000256" key="4">
    <source>
        <dbReference type="ARBA" id="ARBA00022725"/>
    </source>
</evidence>
<feature type="domain" description="G-protein coupled receptors family 1 profile" evidence="12">
    <location>
        <begin position="41"/>
        <end position="290"/>
    </location>
</feature>
<dbReference type="FunCoup" id="A0A6P7X344">
    <property type="interactions" value="368"/>
</dbReference>
<dbReference type="InterPro" id="IPR000276">
    <property type="entry name" value="GPCR_Rhodpsn"/>
</dbReference>
<dbReference type="PRINTS" id="PR00237">
    <property type="entry name" value="GPCRRHODOPSN"/>
</dbReference>
<dbReference type="InterPro" id="IPR050516">
    <property type="entry name" value="Olfactory_GPCR"/>
</dbReference>
<keyword evidence="8 10" id="KW-0675">Receptor</keyword>
<keyword evidence="11" id="KW-0716">Sensory transduction</keyword>
<organism evidence="13 14">
    <name type="scientific">Microcaecilia unicolor</name>
    <dbReference type="NCBI Taxonomy" id="1415580"/>
    <lineage>
        <taxon>Eukaryota</taxon>
        <taxon>Metazoa</taxon>
        <taxon>Chordata</taxon>
        <taxon>Craniata</taxon>
        <taxon>Vertebrata</taxon>
        <taxon>Euteleostomi</taxon>
        <taxon>Amphibia</taxon>
        <taxon>Gymnophiona</taxon>
        <taxon>Siphonopidae</taxon>
        <taxon>Microcaecilia</taxon>
    </lineage>
</organism>
<feature type="transmembrane region" description="Helical" evidence="11">
    <location>
        <begin position="98"/>
        <end position="120"/>
    </location>
</feature>
<feature type="transmembrane region" description="Helical" evidence="11">
    <location>
        <begin position="26"/>
        <end position="50"/>
    </location>
</feature>
<dbReference type="OrthoDB" id="6145535at2759"/>
<dbReference type="PROSITE" id="PS50262">
    <property type="entry name" value="G_PROTEIN_RECEP_F1_2"/>
    <property type="match status" value="1"/>
</dbReference>
<evidence type="ECO:0000256" key="7">
    <source>
        <dbReference type="ARBA" id="ARBA00023136"/>
    </source>
</evidence>
<keyword evidence="7 11" id="KW-0472">Membrane</keyword>
<sequence length="314" mass="35700">MEGHNQSMTILFYMIGLSNYPELQSLFFIIFFFIYLIAMLGNTVITIIIITNSRLHTPMYFFLINLSILDICSITAIIPKVLQIIQSKEKTMSFSECMTQMCVFSSALGTELLLLTVMAYDRYVAICHPLHYTTIISRRTCILLAFTVWLLGFSNSVMHLGLLLRLKFCPHNVIDHFFCEVPPLLKVACSDTYVNHVTLTISDITFGIVCFVLTVISYTYIISTILKIRSAEKKKKAFSTCASHLTVVTLYFGGVIYTYILPAYFNDPETDKVMSAVYAIASPVLNPLIYSLRNKEVIKSLKKLLEKDLCPYNL</sequence>
<dbReference type="RefSeq" id="XP_030046873.1">
    <property type="nucleotide sequence ID" value="XM_030191013.1"/>
</dbReference>
<keyword evidence="4 11" id="KW-0552">Olfaction</keyword>
<dbReference type="PROSITE" id="PS00237">
    <property type="entry name" value="G_PROTEIN_RECEP_F1_1"/>
    <property type="match status" value="1"/>
</dbReference>
<dbReference type="AlphaFoldDB" id="A0A6P7X344"/>
<dbReference type="Proteomes" id="UP000515156">
    <property type="component" value="Chromosome 1"/>
</dbReference>
<keyword evidence="3 10" id="KW-0812">Transmembrane</keyword>
<feature type="transmembrane region" description="Helical" evidence="11">
    <location>
        <begin position="273"/>
        <end position="292"/>
    </location>
</feature>
<evidence type="ECO:0000256" key="6">
    <source>
        <dbReference type="ARBA" id="ARBA00023040"/>
    </source>
</evidence>
<dbReference type="InterPro" id="IPR000725">
    <property type="entry name" value="Olfact_rcpt"/>
</dbReference>
<evidence type="ECO:0000256" key="10">
    <source>
        <dbReference type="RuleBase" id="RU000688"/>
    </source>
</evidence>
<comment type="subcellular location">
    <subcellularLocation>
        <location evidence="1 11">Cell membrane</location>
        <topology evidence="1 11">Multi-pass membrane protein</topology>
    </subcellularLocation>
</comment>
<feature type="transmembrane region" description="Helical" evidence="11">
    <location>
        <begin position="204"/>
        <end position="226"/>
    </location>
</feature>
<feature type="transmembrane region" description="Helical" evidence="11">
    <location>
        <begin position="238"/>
        <end position="261"/>
    </location>
</feature>
<feature type="transmembrane region" description="Helical" evidence="11">
    <location>
        <begin position="141"/>
        <end position="162"/>
    </location>
</feature>
<keyword evidence="5 11" id="KW-1133">Transmembrane helix</keyword>
<evidence type="ECO:0000256" key="2">
    <source>
        <dbReference type="ARBA" id="ARBA00022475"/>
    </source>
</evidence>
<keyword evidence="13" id="KW-1185">Reference proteome</keyword>
<evidence type="ECO:0000256" key="1">
    <source>
        <dbReference type="ARBA" id="ARBA00004651"/>
    </source>
</evidence>
<dbReference type="KEGG" id="muo:115461285"/>
<evidence type="ECO:0000313" key="14">
    <source>
        <dbReference type="RefSeq" id="XP_030046873.1"/>
    </source>
</evidence>
<evidence type="ECO:0000256" key="5">
    <source>
        <dbReference type="ARBA" id="ARBA00022989"/>
    </source>
</evidence>
<gene>
    <name evidence="14" type="primary">LOC115461285</name>
</gene>
<dbReference type="GO" id="GO:0004930">
    <property type="term" value="F:G protein-coupled receptor activity"/>
    <property type="evidence" value="ECO:0007669"/>
    <property type="project" value="UniProtKB-KW"/>
</dbReference>
<accession>A0A6P7X344</accession>
<dbReference type="Gene3D" id="1.20.1070.10">
    <property type="entry name" value="Rhodopsin 7-helix transmembrane proteins"/>
    <property type="match status" value="1"/>
</dbReference>
<dbReference type="GO" id="GO:0004984">
    <property type="term" value="F:olfactory receptor activity"/>
    <property type="evidence" value="ECO:0007669"/>
    <property type="project" value="InterPro"/>
</dbReference>
<dbReference type="PRINTS" id="PR00245">
    <property type="entry name" value="OLFACTORYR"/>
</dbReference>
<dbReference type="GO" id="GO:0005886">
    <property type="term" value="C:plasma membrane"/>
    <property type="evidence" value="ECO:0007669"/>
    <property type="project" value="UniProtKB-SubCell"/>
</dbReference>